<dbReference type="GO" id="GO:0000785">
    <property type="term" value="C:chromatin"/>
    <property type="evidence" value="ECO:0007669"/>
    <property type="project" value="TreeGrafter"/>
</dbReference>
<keyword evidence="14" id="KW-1185">Reference proteome</keyword>
<dbReference type="VEuPathDB" id="FungiDB:ASPSYDRAFT_344720"/>
<dbReference type="GO" id="GO:0006351">
    <property type="term" value="P:DNA-templated transcription"/>
    <property type="evidence" value="ECO:0007669"/>
    <property type="project" value="InterPro"/>
</dbReference>
<dbReference type="InterPro" id="IPR036236">
    <property type="entry name" value="Znf_C2H2_sf"/>
</dbReference>
<evidence type="ECO:0000256" key="9">
    <source>
        <dbReference type="ARBA" id="ARBA00023242"/>
    </source>
</evidence>
<dbReference type="SMART" id="SM00355">
    <property type="entry name" value="ZnF_C2H2"/>
    <property type="match status" value="2"/>
</dbReference>
<dbReference type="PANTHER" id="PTHR40626">
    <property type="entry name" value="MIP31509P"/>
    <property type="match status" value="1"/>
</dbReference>
<dbReference type="InterPro" id="IPR036864">
    <property type="entry name" value="Zn2-C6_fun-type_DNA-bd_sf"/>
</dbReference>
<accession>A0A1L9TZC5</accession>
<proteinExistence type="predicted"/>
<dbReference type="PROSITE" id="PS50157">
    <property type="entry name" value="ZINC_FINGER_C2H2_2"/>
    <property type="match status" value="1"/>
</dbReference>
<feature type="domain" description="Zn(2)-C6 fungal-type" evidence="11">
    <location>
        <begin position="80"/>
        <end position="109"/>
    </location>
</feature>
<dbReference type="InterPro" id="IPR051059">
    <property type="entry name" value="VerF-like"/>
</dbReference>
<dbReference type="PROSITE" id="PS00028">
    <property type="entry name" value="ZINC_FINGER_C2H2_1"/>
    <property type="match status" value="1"/>
</dbReference>
<dbReference type="RefSeq" id="XP_040708592.1">
    <property type="nucleotide sequence ID" value="XM_040845242.1"/>
</dbReference>
<evidence type="ECO:0000256" key="6">
    <source>
        <dbReference type="ARBA" id="ARBA00023015"/>
    </source>
</evidence>
<dbReference type="AlphaFoldDB" id="A0A1L9TZC5"/>
<dbReference type="PROSITE" id="PS50048">
    <property type="entry name" value="ZN2_CY6_FUNGAL_2"/>
    <property type="match status" value="1"/>
</dbReference>
<dbReference type="GO" id="GO:0008270">
    <property type="term" value="F:zinc ion binding"/>
    <property type="evidence" value="ECO:0007669"/>
    <property type="project" value="UniProtKB-KW"/>
</dbReference>
<dbReference type="PANTHER" id="PTHR40626:SF3">
    <property type="entry name" value="TRANSCRIPTION FACTOR WITH C2H2 AND ZN(2)-CYS(6) DNA BINDING DOMAIN (EUROFUNG)-RELATED"/>
    <property type="match status" value="1"/>
</dbReference>
<dbReference type="GO" id="GO:0005634">
    <property type="term" value="C:nucleus"/>
    <property type="evidence" value="ECO:0007669"/>
    <property type="project" value="UniProtKB-SubCell"/>
</dbReference>
<dbReference type="EMBL" id="KV878582">
    <property type="protein sequence ID" value="OJJ64786.1"/>
    <property type="molecule type" value="Genomic_DNA"/>
</dbReference>
<evidence type="ECO:0008006" key="15">
    <source>
        <dbReference type="Google" id="ProtNLM"/>
    </source>
</evidence>
<keyword evidence="6" id="KW-0805">Transcription regulation</keyword>
<keyword evidence="9" id="KW-0539">Nucleus</keyword>
<evidence type="ECO:0000256" key="4">
    <source>
        <dbReference type="ARBA" id="ARBA00022771"/>
    </source>
</evidence>
<evidence type="ECO:0000256" key="10">
    <source>
        <dbReference type="PROSITE-ProRule" id="PRU00042"/>
    </source>
</evidence>
<evidence type="ECO:0000313" key="14">
    <source>
        <dbReference type="Proteomes" id="UP000184356"/>
    </source>
</evidence>
<dbReference type="InterPro" id="IPR007219">
    <property type="entry name" value="XnlR_reg_dom"/>
</dbReference>
<dbReference type="InterPro" id="IPR001138">
    <property type="entry name" value="Zn2Cys6_DnaBD"/>
</dbReference>
<keyword evidence="7" id="KW-0238">DNA-binding</keyword>
<keyword evidence="3" id="KW-0677">Repeat</keyword>
<dbReference type="Proteomes" id="UP000184356">
    <property type="component" value="Unassembled WGS sequence"/>
</dbReference>
<evidence type="ECO:0000256" key="1">
    <source>
        <dbReference type="ARBA" id="ARBA00004123"/>
    </source>
</evidence>
<evidence type="ECO:0000259" key="11">
    <source>
        <dbReference type="PROSITE" id="PS50048"/>
    </source>
</evidence>
<reference evidence="14" key="1">
    <citation type="journal article" date="2017" name="Genome Biol.">
        <title>Comparative genomics reveals high biological diversity and specific adaptations in the industrially and medically important fungal genus Aspergillus.</title>
        <authorList>
            <person name="de Vries R.P."/>
            <person name="Riley R."/>
            <person name="Wiebenga A."/>
            <person name="Aguilar-Osorio G."/>
            <person name="Amillis S."/>
            <person name="Uchima C.A."/>
            <person name="Anderluh G."/>
            <person name="Asadollahi M."/>
            <person name="Askin M."/>
            <person name="Barry K."/>
            <person name="Battaglia E."/>
            <person name="Bayram O."/>
            <person name="Benocci T."/>
            <person name="Braus-Stromeyer S.A."/>
            <person name="Caldana C."/>
            <person name="Canovas D."/>
            <person name="Cerqueira G.C."/>
            <person name="Chen F."/>
            <person name="Chen W."/>
            <person name="Choi C."/>
            <person name="Clum A."/>
            <person name="Dos Santos R.A."/>
            <person name="Damasio A.R."/>
            <person name="Diallinas G."/>
            <person name="Emri T."/>
            <person name="Fekete E."/>
            <person name="Flipphi M."/>
            <person name="Freyberg S."/>
            <person name="Gallo A."/>
            <person name="Gournas C."/>
            <person name="Habgood R."/>
            <person name="Hainaut M."/>
            <person name="Harispe M.L."/>
            <person name="Henrissat B."/>
            <person name="Hilden K.S."/>
            <person name="Hope R."/>
            <person name="Hossain A."/>
            <person name="Karabika E."/>
            <person name="Karaffa L."/>
            <person name="Karanyi Z."/>
            <person name="Krasevec N."/>
            <person name="Kuo A."/>
            <person name="Kusch H."/>
            <person name="LaButti K."/>
            <person name="Lagendijk E.L."/>
            <person name="Lapidus A."/>
            <person name="Levasseur A."/>
            <person name="Lindquist E."/>
            <person name="Lipzen A."/>
            <person name="Logrieco A.F."/>
            <person name="MacCabe A."/>
            <person name="Maekelae M.R."/>
            <person name="Malavazi I."/>
            <person name="Melin P."/>
            <person name="Meyer V."/>
            <person name="Mielnichuk N."/>
            <person name="Miskei M."/>
            <person name="Molnar A.P."/>
            <person name="Mule G."/>
            <person name="Ngan C.Y."/>
            <person name="Orejas M."/>
            <person name="Orosz E."/>
            <person name="Ouedraogo J.P."/>
            <person name="Overkamp K.M."/>
            <person name="Park H.-S."/>
            <person name="Perrone G."/>
            <person name="Piumi F."/>
            <person name="Punt P.J."/>
            <person name="Ram A.F."/>
            <person name="Ramon A."/>
            <person name="Rauscher S."/>
            <person name="Record E."/>
            <person name="Riano-Pachon D.M."/>
            <person name="Robert V."/>
            <person name="Roehrig J."/>
            <person name="Ruller R."/>
            <person name="Salamov A."/>
            <person name="Salih N.S."/>
            <person name="Samson R.A."/>
            <person name="Sandor E."/>
            <person name="Sanguinetti M."/>
            <person name="Schuetze T."/>
            <person name="Sepcic K."/>
            <person name="Shelest E."/>
            <person name="Sherlock G."/>
            <person name="Sophianopoulou V."/>
            <person name="Squina F.M."/>
            <person name="Sun H."/>
            <person name="Susca A."/>
            <person name="Todd R.B."/>
            <person name="Tsang A."/>
            <person name="Unkles S.E."/>
            <person name="van de Wiele N."/>
            <person name="van Rossen-Uffink D."/>
            <person name="Oliveira J.V."/>
            <person name="Vesth T.C."/>
            <person name="Visser J."/>
            <person name="Yu J.-H."/>
            <person name="Zhou M."/>
            <person name="Andersen M.R."/>
            <person name="Archer D.B."/>
            <person name="Baker S.E."/>
            <person name="Benoit I."/>
            <person name="Brakhage A.A."/>
            <person name="Braus G.H."/>
            <person name="Fischer R."/>
            <person name="Frisvad J.C."/>
            <person name="Goldman G.H."/>
            <person name="Houbraken J."/>
            <person name="Oakley B."/>
            <person name="Pocsi I."/>
            <person name="Scazzocchio C."/>
            <person name="Seiboth B."/>
            <person name="vanKuyk P.A."/>
            <person name="Wortman J."/>
            <person name="Dyer P.S."/>
            <person name="Grigoriev I.V."/>
        </authorList>
    </citation>
    <scope>NUCLEOTIDE SEQUENCE [LARGE SCALE GENOMIC DNA]</scope>
    <source>
        <strain evidence="14">CBS 593.65</strain>
    </source>
</reference>
<evidence type="ECO:0000259" key="12">
    <source>
        <dbReference type="PROSITE" id="PS50157"/>
    </source>
</evidence>
<dbReference type="STRING" id="1036612.A0A1L9TZC5"/>
<dbReference type="OrthoDB" id="654211at2759"/>
<evidence type="ECO:0000313" key="13">
    <source>
        <dbReference type="EMBL" id="OJJ64786.1"/>
    </source>
</evidence>
<dbReference type="SUPFAM" id="SSF57667">
    <property type="entry name" value="beta-beta-alpha zinc fingers"/>
    <property type="match status" value="1"/>
</dbReference>
<evidence type="ECO:0000256" key="3">
    <source>
        <dbReference type="ARBA" id="ARBA00022737"/>
    </source>
</evidence>
<keyword evidence="2" id="KW-0479">Metal-binding</keyword>
<gene>
    <name evidence="13" type="ORF">ASPSYDRAFT_344720</name>
</gene>
<organism evidence="13 14">
    <name type="scientific">Aspergillus sydowii CBS 593.65</name>
    <dbReference type="NCBI Taxonomy" id="1036612"/>
    <lineage>
        <taxon>Eukaryota</taxon>
        <taxon>Fungi</taxon>
        <taxon>Dikarya</taxon>
        <taxon>Ascomycota</taxon>
        <taxon>Pezizomycotina</taxon>
        <taxon>Eurotiomycetes</taxon>
        <taxon>Eurotiomycetidae</taxon>
        <taxon>Eurotiales</taxon>
        <taxon>Aspergillaceae</taxon>
        <taxon>Aspergillus</taxon>
        <taxon>Aspergillus subgen. Nidulantes</taxon>
    </lineage>
</organism>
<dbReference type="GO" id="GO:0000978">
    <property type="term" value="F:RNA polymerase II cis-regulatory region sequence-specific DNA binding"/>
    <property type="evidence" value="ECO:0007669"/>
    <property type="project" value="InterPro"/>
</dbReference>
<sequence length="712" mass="80109">MSEPSHSCPLCPASFRRQEHLERHRSCHRTDRPFACGFCQQAFKRTDVLQRHWRTCKARLRAGADIPPAPIGHRPNKRQACGRCARLKKACNLKWPCGTCQTKGHECSYRDSRRKFEHATRSSSPNAVTTLGSPFNLSISDEFNLADTIDLDRPCTVPSDTLESLFNGNCTFDMIQYSPARSDPSQPPETLDTIRFGKFQFLDKFTNVTGFLNSFECMRVYEVKQLATVMADLALQDTDDKDASATPISLDFLLIPPPTIEKPEPSRPFSGLLADGCTDCSSWLSDPLAGVTNELVCRLKHTTTTPSLGSSITMTWSSLIESICVQFFSPPNIRRYLVYFWSFWYPNCPIIHKPTFNVHSTPYTLLLAMLLIGASFAPDDATSQNAKLWFNSAEELVFADQHFRRAVVHGDGEEGFHLRREAVKALQGAYLICLLQNWEGDDKSKRRIRRSRFSMVTAMGRELGFSPGSHHKLQNEDGDWERFIAKEEFNRTLSYIFLLDTAFIIFHNTPPKVSVSELNFDPVCPERCFQATTATECFLLLHDSDGSSPIEGLSITDIVSRICQETLGCGEKEYLAGVGKLNLFIIVSAFHTLLFHARNTFAPDAAMLPIQHGLTNWKEIWNHHEMLEQGGTQLSSLSSLASPSECWKRTGFMEYAPEYWTLAQAIITSVFTTPANESGFGLGLLLNRVDENGMGQLNRFIRWAANAGMARI</sequence>
<keyword evidence="5" id="KW-0862">Zinc</keyword>
<dbReference type="GeneID" id="63761315"/>
<evidence type="ECO:0000256" key="2">
    <source>
        <dbReference type="ARBA" id="ARBA00022723"/>
    </source>
</evidence>
<keyword evidence="8" id="KW-0804">Transcription</keyword>
<evidence type="ECO:0000256" key="5">
    <source>
        <dbReference type="ARBA" id="ARBA00022833"/>
    </source>
</evidence>
<dbReference type="CDD" id="cd12148">
    <property type="entry name" value="fungal_TF_MHR"/>
    <property type="match status" value="1"/>
</dbReference>
<name>A0A1L9TZC5_9EURO</name>
<feature type="domain" description="C2H2-type" evidence="12">
    <location>
        <begin position="6"/>
        <end position="33"/>
    </location>
</feature>
<dbReference type="Pfam" id="PF04082">
    <property type="entry name" value="Fungal_trans"/>
    <property type="match status" value="1"/>
</dbReference>
<evidence type="ECO:0000256" key="8">
    <source>
        <dbReference type="ARBA" id="ARBA00023163"/>
    </source>
</evidence>
<dbReference type="CDD" id="cd00067">
    <property type="entry name" value="GAL4"/>
    <property type="match status" value="1"/>
</dbReference>
<dbReference type="GO" id="GO:0000981">
    <property type="term" value="F:DNA-binding transcription factor activity, RNA polymerase II-specific"/>
    <property type="evidence" value="ECO:0007669"/>
    <property type="project" value="InterPro"/>
</dbReference>
<dbReference type="Gene3D" id="3.30.160.60">
    <property type="entry name" value="Classic Zinc Finger"/>
    <property type="match status" value="1"/>
</dbReference>
<dbReference type="InterPro" id="IPR013087">
    <property type="entry name" value="Znf_C2H2_type"/>
</dbReference>
<dbReference type="SUPFAM" id="SSF57701">
    <property type="entry name" value="Zn2/Cys6 DNA-binding domain"/>
    <property type="match status" value="1"/>
</dbReference>
<comment type="subcellular location">
    <subcellularLocation>
        <location evidence="1">Nucleus</location>
    </subcellularLocation>
</comment>
<dbReference type="Pfam" id="PF00172">
    <property type="entry name" value="Zn_clus"/>
    <property type="match status" value="1"/>
</dbReference>
<protein>
    <recommendedName>
        <fullName evidence="15">C2H2-type domain-containing protein</fullName>
    </recommendedName>
</protein>
<evidence type="ECO:0000256" key="7">
    <source>
        <dbReference type="ARBA" id="ARBA00023125"/>
    </source>
</evidence>
<keyword evidence="4 10" id="KW-0863">Zinc-finger</keyword>